<evidence type="ECO:0000313" key="3">
    <source>
        <dbReference type="Proteomes" id="UP000006854"/>
    </source>
</evidence>
<dbReference type="eggNOG" id="COG1091">
    <property type="taxonomic scope" value="Bacteria"/>
</dbReference>
<feature type="domain" description="RmlD-like substrate binding" evidence="1">
    <location>
        <begin position="1"/>
        <end position="235"/>
    </location>
</feature>
<name>F2R864_STRVP</name>
<dbReference type="OrthoDB" id="25118at2"/>
<dbReference type="GeneID" id="51866147"/>
<protein>
    <submittedName>
        <fullName evidence="2">dTDP-4-dehydrorhamnose reductase</fullName>
        <ecNumber evidence="2">1.1.1.133</ecNumber>
    </submittedName>
</protein>
<organism evidence="2 3">
    <name type="scientific">Streptomyces venezuelae (strain ATCC 10712 / CBS 650.69 / DSM 40230 / JCM 4526 / NBRC 13096 / PD 04745)</name>
    <dbReference type="NCBI Taxonomy" id="953739"/>
    <lineage>
        <taxon>Bacteria</taxon>
        <taxon>Bacillati</taxon>
        <taxon>Actinomycetota</taxon>
        <taxon>Actinomycetes</taxon>
        <taxon>Kitasatosporales</taxon>
        <taxon>Streptomycetaceae</taxon>
        <taxon>Streptomyces</taxon>
    </lineage>
</organism>
<sequence length="275" mass="28964">MKMLIIGGSGFLGTELLRQARGQGWAADASYHSRPGVTQNGAWHQLDVRSRAQVEALLATVAPCAVINVSSGGADWAVTADGSVHVAMAAARLGIRLVHVSSDAVFSGLGRARYDETCTPDPITPYGAAKAAGETAVRILCPDAAVVRTSLIIGDGDSEHERVVHELAANERQGALFTDDIRCPIHVADLASGLWKLAASGRAGVFHLAGADALSRYSLGVLIARRDGISPSLLPAGRRADLRLPGALDVRLDSHATQDRLGIRLRGAREFLGER</sequence>
<dbReference type="PANTHER" id="PTHR43242">
    <property type="entry name" value="NAD(P)-BINDING ROSSMANN-FOLD SUPERFAMILY PROTEIN"/>
    <property type="match status" value="1"/>
</dbReference>
<dbReference type="RefSeq" id="WP_015036768.1">
    <property type="nucleotide sequence ID" value="NC_018750.1"/>
</dbReference>
<dbReference type="SUPFAM" id="SSF51735">
    <property type="entry name" value="NAD(P)-binding Rossmann-fold domains"/>
    <property type="match status" value="1"/>
</dbReference>
<dbReference type="GO" id="GO:0008831">
    <property type="term" value="F:dTDP-4-dehydrorhamnose reductase activity"/>
    <property type="evidence" value="ECO:0007669"/>
    <property type="project" value="UniProtKB-EC"/>
</dbReference>
<dbReference type="KEGG" id="sve:SVEN_5587"/>
<evidence type="ECO:0000313" key="2">
    <source>
        <dbReference type="EMBL" id="CCA58873.1"/>
    </source>
</evidence>
<dbReference type="Proteomes" id="UP000006854">
    <property type="component" value="Chromosome"/>
</dbReference>
<dbReference type="InterPro" id="IPR036291">
    <property type="entry name" value="NAD(P)-bd_dom_sf"/>
</dbReference>
<dbReference type="UniPathway" id="UPA00124"/>
<dbReference type="PATRIC" id="fig|953739.5.peg.816"/>
<dbReference type="GO" id="GO:0019305">
    <property type="term" value="P:dTDP-rhamnose biosynthetic process"/>
    <property type="evidence" value="ECO:0007669"/>
    <property type="project" value="UniProtKB-UniPathway"/>
</dbReference>
<keyword evidence="3" id="KW-1185">Reference proteome</keyword>
<dbReference type="Pfam" id="PF04321">
    <property type="entry name" value="RmlD_sub_bind"/>
    <property type="match status" value="1"/>
</dbReference>
<dbReference type="HOGENOM" id="CLU_045518_2_1_11"/>
<accession>F2R864</accession>
<dbReference type="STRING" id="953739.SVEN_5587"/>
<proteinExistence type="predicted"/>
<reference evidence="2 3" key="1">
    <citation type="journal article" date="2011" name="BMC Genomics">
        <title>Genome-wide analysis of the role of GlnR in Streptomyces venezuelae provides new insights into global nitrogen regulation in actinomycetes.</title>
        <authorList>
            <person name="Pullan S.T."/>
            <person name="Bibb M.J."/>
            <person name="Merrick M."/>
        </authorList>
    </citation>
    <scope>NUCLEOTIDE SEQUENCE [LARGE SCALE GENOMIC DNA]</scope>
    <source>
        <strain evidence="2">ATCC 10712</strain>
    </source>
</reference>
<keyword evidence="2" id="KW-0560">Oxidoreductase</keyword>
<dbReference type="Gene3D" id="3.40.50.720">
    <property type="entry name" value="NAD(P)-binding Rossmann-like Domain"/>
    <property type="match status" value="1"/>
</dbReference>
<dbReference type="PANTHER" id="PTHR43242:SF1">
    <property type="entry name" value="NAD(P)-BINDING ROSSMANN-FOLD SUPERFAMILY PROTEIN"/>
    <property type="match status" value="1"/>
</dbReference>
<gene>
    <name evidence="2" type="ordered locus">SVEN_5587</name>
</gene>
<dbReference type="AlphaFoldDB" id="F2R864"/>
<evidence type="ECO:0000259" key="1">
    <source>
        <dbReference type="Pfam" id="PF04321"/>
    </source>
</evidence>
<dbReference type="InterPro" id="IPR029903">
    <property type="entry name" value="RmlD-like-bd"/>
</dbReference>
<dbReference type="EMBL" id="FR845719">
    <property type="protein sequence ID" value="CCA58873.1"/>
    <property type="molecule type" value="Genomic_DNA"/>
</dbReference>
<dbReference type="EC" id="1.1.1.133" evidence="2"/>